<dbReference type="InterPro" id="IPR019639">
    <property type="entry name" value="DUF2505"/>
</dbReference>
<dbReference type="Pfam" id="PF10698">
    <property type="entry name" value="DUF2505"/>
    <property type="match status" value="1"/>
</dbReference>
<evidence type="ECO:0008006" key="3">
    <source>
        <dbReference type="Google" id="ProtNLM"/>
    </source>
</evidence>
<accession>A0ABU1J9A4</accession>
<sequence length="164" mass="17022">MALTSTASLPAPVDRVVALFCSEDFVRQVSEAAGGTLVSYQLTGELSGAFETQAARSVPSDRLPDFARKFVGATLTMNQQESWSAPAADGSRTVSITARISGAPVEASIVQTLTADGAQTTIEMQGTVSSNIPFFGEKIASAAEPAIGKALNLQVSEARKVLDA</sequence>
<proteinExistence type="predicted"/>
<reference evidence="1 2" key="1">
    <citation type="submission" date="2023-07" db="EMBL/GenBank/DDBJ databases">
        <title>Sequencing the genomes of 1000 actinobacteria strains.</title>
        <authorList>
            <person name="Klenk H.-P."/>
        </authorList>
    </citation>
    <scope>NUCLEOTIDE SEQUENCE [LARGE SCALE GENOMIC DNA]</scope>
    <source>
        <strain evidence="1 2">DSM 14555</strain>
    </source>
</reference>
<dbReference type="RefSeq" id="WP_296363946.1">
    <property type="nucleotide sequence ID" value="NZ_BAAAHY010000001.1"/>
</dbReference>
<organism evidence="1 2">
    <name type="scientific">Arthrobacter russicus</name>
    <dbReference type="NCBI Taxonomy" id="172040"/>
    <lineage>
        <taxon>Bacteria</taxon>
        <taxon>Bacillati</taxon>
        <taxon>Actinomycetota</taxon>
        <taxon>Actinomycetes</taxon>
        <taxon>Micrococcales</taxon>
        <taxon>Micrococcaceae</taxon>
        <taxon>Arthrobacter</taxon>
    </lineage>
</organism>
<gene>
    <name evidence="1" type="ORF">JOE69_001245</name>
</gene>
<dbReference type="Proteomes" id="UP001185069">
    <property type="component" value="Unassembled WGS sequence"/>
</dbReference>
<protein>
    <recommendedName>
        <fullName evidence="3">DUF2505 domain-containing protein</fullName>
    </recommendedName>
</protein>
<dbReference type="EMBL" id="JAVDQF010000001">
    <property type="protein sequence ID" value="MDR6269007.1"/>
    <property type="molecule type" value="Genomic_DNA"/>
</dbReference>
<name>A0ABU1J9A4_9MICC</name>
<evidence type="ECO:0000313" key="2">
    <source>
        <dbReference type="Proteomes" id="UP001185069"/>
    </source>
</evidence>
<keyword evidence="2" id="KW-1185">Reference proteome</keyword>
<evidence type="ECO:0000313" key="1">
    <source>
        <dbReference type="EMBL" id="MDR6269007.1"/>
    </source>
</evidence>
<comment type="caution">
    <text evidence="1">The sequence shown here is derived from an EMBL/GenBank/DDBJ whole genome shotgun (WGS) entry which is preliminary data.</text>
</comment>